<comment type="subcellular location">
    <subcellularLocation>
        <location evidence="1">Cell outer membrane</location>
    </subcellularLocation>
</comment>
<sequence>MKNQSIITYITFAVVLLATSCKLDNIPDPNNPSIASVTNNANAAQLQNLVSGLESRSKDYVATAQNAFGTFGRDVWYFNSNDSRNIQFWLGLGGRKPDADFYGVANIYLSPYQAIKQANVLISAVNNTSVITAEQKLAYSGFAKTIQGYQYLIPANSQYKNGIRIDVSNESKPGPFVTYEEALKAIQAVLKDGYTDLTKAGTTLPFKLTSGYAPFSSPAGLAKVNRALAARTAIYQKDWQGALDALSLSFFSITGDLDLGPAHVYGAPPEAFNPFFYVLNSNVSNLPVVHPSFVKDALPGDSRITKKIFVRNTPLINTVGTIPLSSLYQDKRWATNTSAVPFIRNEELVLIYAEASAQLGHFDDAVTAINRIRTAANLTVYTGEKNLNALITEILFQRRYSLWFEPAGHRWFDLRRYDRLSEIDVTLDAGAVFTQLERPSSEVNWDKFNK</sequence>
<dbReference type="AlphaFoldDB" id="A0A7W8ZRA9"/>
<evidence type="ECO:0000256" key="4">
    <source>
        <dbReference type="ARBA" id="ARBA00023136"/>
    </source>
</evidence>
<evidence type="ECO:0000313" key="8">
    <source>
        <dbReference type="Proteomes" id="UP000537204"/>
    </source>
</evidence>
<evidence type="ECO:0000313" key="7">
    <source>
        <dbReference type="EMBL" id="MBB5638742.1"/>
    </source>
</evidence>
<keyword evidence="4" id="KW-0472">Membrane</keyword>
<keyword evidence="3" id="KW-0732">Signal</keyword>
<feature type="domain" description="RagB/SusD" evidence="6">
    <location>
        <begin position="335"/>
        <end position="427"/>
    </location>
</feature>
<dbReference type="RefSeq" id="WP_183884551.1">
    <property type="nucleotide sequence ID" value="NZ_JACHCD010000001.1"/>
</dbReference>
<evidence type="ECO:0000256" key="3">
    <source>
        <dbReference type="ARBA" id="ARBA00022729"/>
    </source>
</evidence>
<dbReference type="GO" id="GO:0009279">
    <property type="term" value="C:cell outer membrane"/>
    <property type="evidence" value="ECO:0007669"/>
    <property type="project" value="UniProtKB-SubCell"/>
</dbReference>
<keyword evidence="5" id="KW-0998">Cell outer membrane</keyword>
<dbReference type="Gene3D" id="1.25.40.390">
    <property type="match status" value="2"/>
</dbReference>
<reference evidence="7 8" key="1">
    <citation type="submission" date="2020-08" db="EMBL/GenBank/DDBJ databases">
        <title>Genomic Encyclopedia of Type Strains, Phase IV (KMG-V): Genome sequencing to study the core and pangenomes of soil and plant-associated prokaryotes.</title>
        <authorList>
            <person name="Whitman W."/>
        </authorList>
    </citation>
    <scope>NUCLEOTIDE SEQUENCE [LARGE SCALE GENOMIC DNA]</scope>
    <source>
        <strain evidence="7 8">S3M1</strain>
    </source>
</reference>
<proteinExistence type="inferred from homology"/>
<evidence type="ECO:0000256" key="5">
    <source>
        <dbReference type="ARBA" id="ARBA00023237"/>
    </source>
</evidence>
<dbReference type="EMBL" id="JACHCE010000010">
    <property type="protein sequence ID" value="MBB5638742.1"/>
    <property type="molecule type" value="Genomic_DNA"/>
</dbReference>
<evidence type="ECO:0000256" key="1">
    <source>
        <dbReference type="ARBA" id="ARBA00004442"/>
    </source>
</evidence>
<organism evidence="7 8">
    <name type="scientific">Pedobacter cryoconitis</name>
    <dbReference type="NCBI Taxonomy" id="188932"/>
    <lineage>
        <taxon>Bacteria</taxon>
        <taxon>Pseudomonadati</taxon>
        <taxon>Bacteroidota</taxon>
        <taxon>Sphingobacteriia</taxon>
        <taxon>Sphingobacteriales</taxon>
        <taxon>Sphingobacteriaceae</taxon>
        <taxon>Pedobacter</taxon>
    </lineage>
</organism>
<dbReference type="Proteomes" id="UP000537204">
    <property type="component" value="Unassembled WGS sequence"/>
</dbReference>
<comment type="caution">
    <text evidence="7">The sequence shown here is derived from an EMBL/GenBank/DDBJ whole genome shotgun (WGS) entry which is preliminary data.</text>
</comment>
<evidence type="ECO:0000259" key="6">
    <source>
        <dbReference type="Pfam" id="PF07980"/>
    </source>
</evidence>
<dbReference type="Pfam" id="PF07980">
    <property type="entry name" value="SusD_RagB"/>
    <property type="match status" value="1"/>
</dbReference>
<dbReference type="InterPro" id="IPR012944">
    <property type="entry name" value="SusD_RagB_dom"/>
</dbReference>
<dbReference type="InterPro" id="IPR011990">
    <property type="entry name" value="TPR-like_helical_dom_sf"/>
</dbReference>
<evidence type="ECO:0000256" key="2">
    <source>
        <dbReference type="ARBA" id="ARBA00006275"/>
    </source>
</evidence>
<comment type="similarity">
    <text evidence="2">Belongs to the SusD family.</text>
</comment>
<dbReference type="PROSITE" id="PS51257">
    <property type="entry name" value="PROKAR_LIPOPROTEIN"/>
    <property type="match status" value="1"/>
</dbReference>
<gene>
    <name evidence="7" type="ORF">HDE68_004677</name>
</gene>
<name>A0A7W8ZRA9_9SPHI</name>
<dbReference type="SUPFAM" id="SSF48452">
    <property type="entry name" value="TPR-like"/>
    <property type="match status" value="1"/>
</dbReference>
<dbReference type="CDD" id="cd08977">
    <property type="entry name" value="SusD"/>
    <property type="match status" value="1"/>
</dbReference>
<accession>A0A7W8ZRA9</accession>
<protein>
    <recommendedName>
        <fullName evidence="6">RagB/SusD domain-containing protein</fullName>
    </recommendedName>
</protein>